<dbReference type="PANTHER" id="PTHR45526:SF1">
    <property type="entry name" value="TRANSCRIPTIONAL REGULATORY PROTEIN DCUR-RELATED"/>
    <property type="match status" value="1"/>
</dbReference>
<dbReference type="RefSeq" id="WP_114335347.1">
    <property type="nucleotide sequence ID" value="NZ_QMDL01000003.1"/>
</dbReference>
<accession>A0A3M2RCU5</accession>
<dbReference type="PROSITE" id="PS50110">
    <property type="entry name" value="RESPONSE_REGULATORY"/>
    <property type="match status" value="1"/>
</dbReference>
<keyword evidence="1" id="KW-0597">Phosphoprotein</keyword>
<proteinExistence type="predicted"/>
<keyword evidence="5" id="KW-1185">Reference proteome</keyword>
<dbReference type="Gene3D" id="1.10.3210.10">
    <property type="entry name" value="Hypothetical protein af1432"/>
    <property type="match status" value="1"/>
</dbReference>
<dbReference type="Proteomes" id="UP000265903">
    <property type="component" value="Unassembled WGS sequence"/>
</dbReference>
<dbReference type="PANTHER" id="PTHR45526">
    <property type="entry name" value="TRANSCRIPTIONAL REGULATORY PROTEIN DPIA"/>
    <property type="match status" value="1"/>
</dbReference>
<feature type="modified residue" description="4-aspartylphosphate" evidence="1">
    <location>
        <position position="53"/>
    </location>
</feature>
<sequence length="382" mass="41681">MKALVLEDDELVGELVESIVAGLSGVQQVTLARSLTEAKRYLAEDTYGLYLVDWELPDGSGLELVKLIRRSDSVVPVVVVSGRSDRESVIKAAHYGISGYITKPLDIELLHQRLTDLIPSQGVESASVHEFMAKSSNSVVQLPTEVDPGEIIELIGRADTLSASELAERWREQIGLTARILDVANSSSFRRTGQPVESLRVAIGSIGVSMALNQALALALDVTAKLTRPELKTVADQYQEISLRVAREANQIALRIGKASTMYRSAGVLSRLGEMAVLKVLNQFDAAGGTLAEAEIEQCVARWSEEYGNRLKVHWKFPLGLRELIGAVHFLSPDNHREGPIIMRAAALIAENRQGENECQRLLRQLGLNATELAKEAPSDAV</sequence>
<dbReference type="EMBL" id="QMDL01000003">
    <property type="protein sequence ID" value="RMJ03116.1"/>
    <property type="molecule type" value="Genomic_DNA"/>
</dbReference>
<dbReference type="OrthoDB" id="2085719at2"/>
<dbReference type="AlphaFoldDB" id="A0A3M2RCU5"/>
<dbReference type="Pfam" id="PF00072">
    <property type="entry name" value="Response_reg"/>
    <property type="match status" value="1"/>
</dbReference>
<name>A0A3M2RCU5_9GAMM</name>
<evidence type="ECO:0000313" key="5">
    <source>
        <dbReference type="Proteomes" id="UP000265903"/>
    </source>
</evidence>
<comment type="caution">
    <text evidence="4">The sequence shown here is derived from an EMBL/GenBank/DDBJ whole genome shotgun (WGS) entry which is preliminary data.</text>
</comment>
<dbReference type="SUPFAM" id="SSF52172">
    <property type="entry name" value="CheY-like"/>
    <property type="match status" value="1"/>
</dbReference>
<dbReference type="InterPro" id="IPR013976">
    <property type="entry name" value="HDOD"/>
</dbReference>
<reference evidence="4 5" key="1">
    <citation type="submission" date="2018-08" db="EMBL/GenBank/DDBJ databases">
        <title>Whole Genome Sequence of the Moderate Halophilic Marine Bacterium Marinobacter litoralis Sw-45.</title>
        <authorList>
            <person name="Musa H."/>
        </authorList>
    </citation>
    <scope>NUCLEOTIDE SEQUENCE [LARGE SCALE GENOMIC DNA]</scope>
    <source>
        <strain evidence="4 5">Sw-45</strain>
    </source>
</reference>
<dbReference type="CDD" id="cd00156">
    <property type="entry name" value="REC"/>
    <property type="match status" value="1"/>
</dbReference>
<dbReference type="InterPro" id="IPR011006">
    <property type="entry name" value="CheY-like_superfamily"/>
</dbReference>
<dbReference type="Gene3D" id="3.40.50.2300">
    <property type="match status" value="1"/>
</dbReference>
<feature type="domain" description="Response regulatory" evidence="2">
    <location>
        <begin position="2"/>
        <end position="118"/>
    </location>
</feature>
<evidence type="ECO:0000259" key="2">
    <source>
        <dbReference type="PROSITE" id="PS50110"/>
    </source>
</evidence>
<dbReference type="PROSITE" id="PS51833">
    <property type="entry name" value="HDOD"/>
    <property type="match status" value="1"/>
</dbReference>
<dbReference type="InterPro" id="IPR001789">
    <property type="entry name" value="Sig_transdc_resp-reg_receiver"/>
</dbReference>
<dbReference type="InterPro" id="IPR051271">
    <property type="entry name" value="2C-system_Tx_regulators"/>
</dbReference>
<evidence type="ECO:0000259" key="3">
    <source>
        <dbReference type="PROSITE" id="PS51833"/>
    </source>
</evidence>
<dbReference type="SMART" id="SM00448">
    <property type="entry name" value="REC"/>
    <property type="match status" value="1"/>
</dbReference>
<dbReference type="SUPFAM" id="SSF109604">
    <property type="entry name" value="HD-domain/PDEase-like"/>
    <property type="match status" value="1"/>
</dbReference>
<evidence type="ECO:0000256" key="1">
    <source>
        <dbReference type="PROSITE-ProRule" id="PRU00169"/>
    </source>
</evidence>
<protein>
    <submittedName>
        <fullName evidence="4">Chemotaxis protein CheY</fullName>
    </submittedName>
</protein>
<gene>
    <name evidence="4" type="primary">cheY_3</name>
    <name evidence="4" type="ORF">DOQ08_02581</name>
</gene>
<dbReference type="GO" id="GO:0000156">
    <property type="term" value="F:phosphorelay response regulator activity"/>
    <property type="evidence" value="ECO:0007669"/>
    <property type="project" value="TreeGrafter"/>
</dbReference>
<dbReference type="Pfam" id="PF08668">
    <property type="entry name" value="HDOD"/>
    <property type="match status" value="1"/>
</dbReference>
<feature type="domain" description="HDOD" evidence="3">
    <location>
        <begin position="141"/>
        <end position="331"/>
    </location>
</feature>
<organism evidence="4 5">
    <name type="scientific">Marinobacter litoralis</name>
    <dbReference type="NCBI Taxonomy" id="187981"/>
    <lineage>
        <taxon>Bacteria</taxon>
        <taxon>Pseudomonadati</taxon>
        <taxon>Pseudomonadota</taxon>
        <taxon>Gammaproteobacteria</taxon>
        <taxon>Pseudomonadales</taxon>
        <taxon>Marinobacteraceae</taxon>
        <taxon>Marinobacter</taxon>
    </lineage>
</organism>
<evidence type="ECO:0000313" key="4">
    <source>
        <dbReference type="EMBL" id="RMJ03116.1"/>
    </source>
</evidence>